<dbReference type="InterPro" id="IPR035412">
    <property type="entry name" value="Terminase_L_N"/>
</dbReference>
<feature type="domain" description="Phage terminase large subunit N-terminal" evidence="1">
    <location>
        <begin position="37"/>
        <end position="226"/>
    </location>
</feature>
<dbReference type="KEGG" id="ebla:JGUZn3_10400"/>
<dbReference type="AlphaFoldDB" id="A0A7H1NR58"/>
<dbReference type="Gene3D" id="3.30.420.280">
    <property type="match status" value="1"/>
</dbReference>
<dbReference type="PANTHER" id="PTHR39184:SF1">
    <property type="entry name" value="PBSX PHAGE TERMINASE LARGE SUBUNIT"/>
    <property type="match status" value="1"/>
</dbReference>
<dbReference type="NCBIfam" id="TIGR01547">
    <property type="entry name" value="phage_term_2"/>
    <property type="match status" value="1"/>
</dbReference>
<evidence type="ECO:0000259" key="2">
    <source>
        <dbReference type="Pfam" id="PF17288"/>
    </source>
</evidence>
<dbReference type="InterPro" id="IPR035413">
    <property type="entry name" value="Terminase_L_C"/>
</dbReference>
<dbReference type="Pfam" id="PF04466">
    <property type="entry name" value="Terminase_3"/>
    <property type="match status" value="1"/>
</dbReference>
<dbReference type="PANTHER" id="PTHR39184">
    <property type="match status" value="1"/>
</dbReference>
<name>A0A7H1NR58_9PROT</name>
<proteinExistence type="predicted"/>
<feature type="domain" description="Phage terminase large subunit C-terminal" evidence="2">
    <location>
        <begin position="260"/>
        <end position="401"/>
    </location>
</feature>
<accession>A0A7H1NR58</accession>
<evidence type="ECO:0000313" key="4">
    <source>
        <dbReference type="Proteomes" id="UP000516349"/>
    </source>
</evidence>
<organism evidence="3 4">
    <name type="scientific">Entomobacter blattae</name>
    <dbReference type="NCBI Taxonomy" id="2762277"/>
    <lineage>
        <taxon>Bacteria</taxon>
        <taxon>Pseudomonadati</taxon>
        <taxon>Pseudomonadota</taxon>
        <taxon>Alphaproteobacteria</taxon>
        <taxon>Acetobacterales</taxon>
        <taxon>Acetobacteraceae</taxon>
        <taxon>Entomobacter</taxon>
    </lineage>
</organism>
<reference evidence="3 4" key="1">
    <citation type="submission" date="2020-08" db="EMBL/GenBank/DDBJ databases">
        <title>Complete genome sequence of Entomobacter blattae G55GP.</title>
        <authorList>
            <person name="Poehlein A."/>
            <person name="Guzman J."/>
            <person name="Daniel R."/>
            <person name="Vilcinskas A."/>
        </authorList>
    </citation>
    <scope>NUCLEOTIDE SEQUENCE [LARGE SCALE GENOMIC DNA]</scope>
    <source>
        <strain evidence="3 4">G55GP</strain>
    </source>
</reference>
<evidence type="ECO:0000313" key="3">
    <source>
        <dbReference type="EMBL" id="QNT78268.1"/>
    </source>
</evidence>
<evidence type="ECO:0000259" key="1">
    <source>
        <dbReference type="Pfam" id="PF04466"/>
    </source>
</evidence>
<dbReference type="Proteomes" id="UP000516349">
    <property type="component" value="Chromosome"/>
</dbReference>
<dbReference type="InterPro" id="IPR052380">
    <property type="entry name" value="Viral_DNA_packaging_terminase"/>
</dbReference>
<dbReference type="Pfam" id="PF17288">
    <property type="entry name" value="Terminase_3C"/>
    <property type="match status" value="1"/>
</dbReference>
<protein>
    <submittedName>
        <fullName evidence="3">Phage terminase large subunit</fullName>
    </submittedName>
</protein>
<keyword evidence="4" id="KW-1185">Reference proteome</keyword>
<sequence>MFRAGGKMPTERGASSSGKGIKIPIPEVFVGLCQPYRYKIFYGGRGAAKSWAFARCLLVLSLTKTIRVLCLREYQNSIAESVHRLLVNQIYTLGLEAFFHITAQSITSQNGSEFIFRGLARNSAAIKSLEGVDIAWLEEAQRVSARSLEILVPTIRKPGSELWFSYNPDYKASPMEQLRNRLAEQKKFLIRKVGWQDNPWFPDVLEQERQALKQADPLAYEHVWEGGYIEHDESIIFAGHIEEQAFEEPMEGTSFFYGADWGFARDPTVLVRCFVQRGTLFVTHAVFGYGIALNAIPALFAQVTESQHARIYADSSRPETISYLVREFGLRIKAAPKWPGSVHDGIAYLKSFKTIVVHPRCRQLLTELRLYSYRVDPATWQVLPEVEDAHNHGIDALRYALVECIRARAVPRFDEADVQEAAAGFLPLLG</sequence>
<dbReference type="InterPro" id="IPR006437">
    <property type="entry name" value="Phage_terminase_lsu"/>
</dbReference>
<gene>
    <name evidence="3" type="ORF">JGUZn3_10400</name>
</gene>
<dbReference type="Gene3D" id="3.40.50.300">
    <property type="entry name" value="P-loop containing nucleotide triphosphate hydrolases"/>
    <property type="match status" value="1"/>
</dbReference>
<dbReference type="EMBL" id="CP060244">
    <property type="protein sequence ID" value="QNT78268.1"/>
    <property type="molecule type" value="Genomic_DNA"/>
</dbReference>
<dbReference type="InterPro" id="IPR027417">
    <property type="entry name" value="P-loop_NTPase"/>
</dbReference>